<dbReference type="InterPro" id="IPR036388">
    <property type="entry name" value="WH-like_DNA-bd_sf"/>
</dbReference>
<dbReference type="FunFam" id="1.10.3380.10:FF:000006">
    <property type="entry name" value="probable ATP-dependent DNA helicase HFM1 isoform X1"/>
    <property type="match status" value="1"/>
</dbReference>
<keyword evidence="4" id="KW-0347">Helicase</keyword>
<dbReference type="STRING" id="7757.ENSPMAP00000003175"/>
<comment type="catalytic activity">
    <reaction evidence="10">
        <text>ATP + H2O = ADP + phosphate + H(+)</text>
        <dbReference type="Rhea" id="RHEA:13065"/>
        <dbReference type="ChEBI" id="CHEBI:15377"/>
        <dbReference type="ChEBI" id="CHEBI:15378"/>
        <dbReference type="ChEBI" id="CHEBI:30616"/>
        <dbReference type="ChEBI" id="CHEBI:43474"/>
        <dbReference type="ChEBI" id="CHEBI:456216"/>
        <dbReference type="EC" id="5.6.2.4"/>
    </reaction>
</comment>
<accession>S4RD93</accession>
<evidence type="ECO:0000256" key="5">
    <source>
        <dbReference type="ARBA" id="ARBA00022840"/>
    </source>
</evidence>
<sequence length="629" mass="71176">QVHTVEDESRGATLEAVVSRMKTLIFLPRDALQPLHTCRGVRIIAVAATIPNIEDIAEWLSDRDGTAIFIKLDGKHRPKLRKIVLGFPFYSVQTAFKFYLILNYKLARVIQTYSEQKPTLIFCATRRSVQQAAATLAKYAKFMIDFQHRQSHCRKHASHLKDIKLRDLLMKGIAYHHAGMAASDRRNIEDVFLQGELRVLFSTSTLAIGVNLPAHLVIVKSTMRYTRGGMLQEYGETLQMIGRAGRPQQFDVSATAVILTRKKYERMLSGTQELESSLHINLTEHLNAEIVLHTITDVNVALDWIRSTFLYIRALKNPKHYKFPAGLSKEDIEKKLLSELCLESLNSLATFKLNCMQNGDIKPTDVGRLMASYYIAFDTIKLFGTLQGSEAMQDLVNLVAHCREYKYIALRVNEKKTLNTFNMAKNHTIRFPMPGKIKTIEMKVNCLIQPQLGCVLQDFALIQDIAKIFRTGIRLTKCLAEFLQQKDKQNNFQAVLNAVHLAKCFRAKLWKNSPVFKQQNVSAVSFSLSSALVNAGLTSFEKIYTVNAIGPVVIVNRHPPFGNQIKEAVQHLPKYQVRVEQGNKYYKGVAEVIITVILKNCADLQSHRTAPDNHCCTLLLGNADNNLVY</sequence>
<dbReference type="GO" id="GO:0005524">
    <property type="term" value="F:ATP binding"/>
    <property type="evidence" value="ECO:0007669"/>
    <property type="project" value="UniProtKB-KW"/>
</dbReference>
<keyword evidence="2" id="KW-0547">Nucleotide-binding</keyword>
<dbReference type="GO" id="GO:0043138">
    <property type="term" value="F:3'-5' DNA helicase activity"/>
    <property type="evidence" value="ECO:0007669"/>
    <property type="project" value="UniProtKB-EC"/>
</dbReference>
<dbReference type="AlphaFoldDB" id="S4RD93"/>
<dbReference type="InterPro" id="IPR001650">
    <property type="entry name" value="Helicase_C-like"/>
</dbReference>
<evidence type="ECO:0000256" key="7">
    <source>
        <dbReference type="ARBA" id="ARBA00023254"/>
    </source>
</evidence>
<dbReference type="CDD" id="cd18795">
    <property type="entry name" value="SF2_C_Ski2"/>
    <property type="match status" value="1"/>
</dbReference>
<comment type="catalytic activity">
    <reaction evidence="8">
        <text>Couples ATP hydrolysis with the unwinding of duplex DNA by translocating in the 3'-5' direction.</text>
        <dbReference type="EC" id="5.6.2.4"/>
    </reaction>
</comment>
<dbReference type="Pfam" id="PF00271">
    <property type="entry name" value="Helicase_C"/>
    <property type="match status" value="1"/>
</dbReference>
<dbReference type="HOGENOM" id="CLU_000335_0_2_1"/>
<dbReference type="GO" id="GO:0051321">
    <property type="term" value="P:meiotic cell cycle"/>
    <property type="evidence" value="ECO:0007669"/>
    <property type="project" value="UniProtKB-KW"/>
</dbReference>
<dbReference type="PANTHER" id="PTHR47835">
    <property type="entry name" value="HFM1, ATP DEPENDENT DNA HELICASE HOMOLOG"/>
    <property type="match status" value="1"/>
</dbReference>
<dbReference type="SMART" id="SM00973">
    <property type="entry name" value="Sec63"/>
    <property type="match status" value="1"/>
</dbReference>
<dbReference type="Pfam" id="PF23445">
    <property type="entry name" value="WHD_SNRNP200"/>
    <property type="match status" value="1"/>
</dbReference>
<dbReference type="InterPro" id="IPR057842">
    <property type="entry name" value="WH_MER3"/>
</dbReference>
<keyword evidence="3" id="KW-0378">Hydrolase</keyword>
<dbReference type="FunFam" id="1.10.10.10:FF:000012">
    <property type="entry name" value="U5 small nuclear ribonucleoprotein helicase"/>
    <property type="match status" value="1"/>
</dbReference>
<name>S4RD93_PETMA</name>
<dbReference type="Gene3D" id="3.40.50.300">
    <property type="entry name" value="P-loop containing nucleotide triphosphate hydrolases"/>
    <property type="match status" value="2"/>
</dbReference>
<dbReference type="Pfam" id="PF02889">
    <property type="entry name" value="Sec63"/>
    <property type="match status" value="1"/>
</dbReference>
<evidence type="ECO:0000256" key="8">
    <source>
        <dbReference type="ARBA" id="ARBA00034617"/>
    </source>
</evidence>
<reference evidence="12" key="1">
    <citation type="submission" date="2025-08" db="UniProtKB">
        <authorList>
            <consortium name="Ensembl"/>
        </authorList>
    </citation>
    <scope>IDENTIFICATION</scope>
</reference>
<dbReference type="PANTHER" id="PTHR47835:SF3">
    <property type="entry name" value="HELICASE FOR MEIOSIS 1"/>
    <property type="match status" value="1"/>
</dbReference>
<dbReference type="EC" id="5.6.2.4" evidence="9"/>
<organism evidence="12">
    <name type="scientific">Petromyzon marinus</name>
    <name type="common">Sea lamprey</name>
    <dbReference type="NCBI Taxonomy" id="7757"/>
    <lineage>
        <taxon>Eukaryota</taxon>
        <taxon>Metazoa</taxon>
        <taxon>Chordata</taxon>
        <taxon>Craniata</taxon>
        <taxon>Vertebrata</taxon>
        <taxon>Cyclostomata</taxon>
        <taxon>Hyperoartia</taxon>
        <taxon>Petromyzontiformes</taxon>
        <taxon>Petromyzontidae</taxon>
        <taxon>Petromyzon</taxon>
    </lineage>
</organism>
<comment type="similarity">
    <text evidence="1">Belongs to the helicase family. SKI2 subfamily.</text>
</comment>
<dbReference type="InterPro" id="IPR004179">
    <property type="entry name" value="Sec63-dom"/>
</dbReference>
<dbReference type="Ensembl" id="ENSPMAT00000003190.1">
    <property type="protein sequence ID" value="ENSPMAP00000003175.1"/>
    <property type="gene ID" value="ENSPMAG00000002910.1"/>
</dbReference>
<keyword evidence="5" id="KW-0067">ATP-binding</keyword>
<dbReference type="SUPFAM" id="SSF46785">
    <property type="entry name" value="Winged helix' DNA-binding domain"/>
    <property type="match status" value="1"/>
</dbReference>
<evidence type="ECO:0000256" key="1">
    <source>
        <dbReference type="ARBA" id="ARBA00010140"/>
    </source>
</evidence>
<evidence type="ECO:0000256" key="2">
    <source>
        <dbReference type="ARBA" id="ARBA00022741"/>
    </source>
</evidence>
<dbReference type="InterPro" id="IPR052247">
    <property type="entry name" value="Meiotic_Crossover_Helicase"/>
</dbReference>
<dbReference type="InterPro" id="IPR036390">
    <property type="entry name" value="WH_DNA-bd_sf"/>
</dbReference>
<dbReference type="GO" id="GO:0016787">
    <property type="term" value="F:hydrolase activity"/>
    <property type="evidence" value="ECO:0007669"/>
    <property type="project" value="UniProtKB-KW"/>
</dbReference>
<reference evidence="12" key="2">
    <citation type="submission" date="2025-09" db="UniProtKB">
        <authorList>
            <consortium name="Ensembl"/>
        </authorList>
    </citation>
    <scope>IDENTIFICATION</scope>
</reference>
<dbReference type="PROSITE" id="PS51194">
    <property type="entry name" value="HELICASE_CTER"/>
    <property type="match status" value="1"/>
</dbReference>
<keyword evidence="6" id="KW-0413">Isomerase</keyword>
<dbReference type="InterPro" id="IPR027417">
    <property type="entry name" value="P-loop_NTPase"/>
</dbReference>
<feature type="domain" description="Helicase C-terminal" evidence="11">
    <location>
        <begin position="105"/>
        <end position="290"/>
    </location>
</feature>
<proteinExistence type="inferred from homology"/>
<evidence type="ECO:0000256" key="10">
    <source>
        <dbReference type="ARBA" id="ARBA00048988"/>
    </source>
</evidence>
<evidence type="ECO:0000256" key="6">
    <source>
        <dbReference type="ARBA" id="ARBA00023235"/>
    </source>
</evidence>
<dbReference type="SUPFAM" id="SSF158702">
    <property type="entry name" value="Sec63 N-terminal domain-like"/>
    <property type="match status" value="1"/>
</dbReference>
<evidence type="ECO:0000256" key="3">
    <source>
        <dbReference type="ARBA" id="ARBA00022801"/>
    </source>
</evidence>
<dbReference type="OMA" id="CCCLAGM"/>
<dbReference type="SMART" id="SM00490">
    <property type="entry name" value="HELICc"/>
    <property type="match status" value="1"/>
</dbReference>
<dbReference type="SUPFAM" id="SSF52540">
    <property type="entry name" value="P-loop containing nucleoside triphosphate hydrolases"/>
    <property type="match status" value="1"/>
</dbReference>
<evidence type="ECO:0000313" key="12">
    <source>
        <dbReference type="Ensembl" id="ENSPMAP00000003175.1"/>
    </source>
</evidence>
<dbReference type="GeneTree" id="ENSGT00550000074822"/>
<evidence type="ECO:0000259" key="11">
    <source>
        <dbReference type="PROSITE" id="PS51194"/>
    </source>
</evidence>
<evidence type="ECO:0000256" key="9">
    <source>
        <dbReference type="ARBA" id="ARBA00034808"/>
    </source>
</evidence>
<evidence type="ECO:0000256" key="4">
    <source>
        <dbReference type="ARBA" id="ARBA00022806"/>
    </source>
</evidence>
<protein>
    <recommendedName>
        <fullName evidence="9">DNA 3'-5' helicase</fullName>
        <ecNumber evidence="9">5.6.2.4</ecNumber>
    </recommendedName>
</protein>
<keyword evidence="7" id="KW-0469">Meiosis</keyword>
<dbReference type="Gene3D" id="1.10.10.10">
    <property type="entry name" value="Winged helix-like DNA-binding domain superfamily/Winged helix DNA-binding domain"/>
    <property type="match status" value="1"/>
</dbReference>
<dbReference type="Gene3D" id="1.10.3380.10">
    <property type="entry name" value="Sec63 N-terminal domain-like domain"/>
    <property type="match status" value="1"/>
</dbReference>